<sequence>MVVGTLGGPFYGEIMHHAESVLREAGIHLFVTAGNDHLEEEKQAIRFLQERRCDALILHVNEVPNAYLARLADEGTPLVIINRFVEPLADTCIWLDNEKGGYLATRHLLELGHTRIACIAGPADKSDSNERIAGFRRALMEAEVPWNPQWLVHGHYADGGGYVPAQALMARDDTFTAVFCANDFIAVSAIEAFRNAGKSVPDDISVVGFDDVMFARHVIPRLTTIHFPVKEMGLRAGRLALERMQGKGRGVVEGRLRPALVVRESTRPPR</sequence>
<dbReference type="AlphaFoldDB" id="A0AB39V0T4"/>
<gene>
    <name evidence="5" type="ORF">AAIA72_09540</name>
</gene>
<dbReference type="InterPro" id="IPR046335">
    <property type="entry name" value="LacI/GalR-like_sensor"/>
</dbReference>
<keyword evidence="2" id="KW-0238">DNA-binding</keyword>
<dbReference type="SUPFAM" id="SSF53822">
    <property type="entry name" value="Periplasmic binding protein-like I"/>
    <property type="match status" value="1"/>
</dbReference>
<proteinExistence type="predicted"/>
<dbReference type="InterPro" id="IPR028082">
    <property type="entry name" value="Peripla_BP_I"/>
</dbReference>
<keyword evidence="3" id="KW-0804">Transcription</keyword>
<reference evidence="5" key="1">
    <citation type="submission" date="2024-05" db="EMBL/GenBank/DDBJ databases">
        <title>Genome sequencing of novel strain.</title>
        <authorList>
            <person name="Ganbat D."/>
            <person name="Ganbat S."/>
            <person name="Lee S.-J."/>
        </authorList>
    </citation>
    <scope>NUCLEOTIDE SEQUENCE</scope>
    <source>
        <strain evidence="5">SMD15-11</strain>
    </source>
</reference>
<evidence type="ECO:0000256" key="2">
    <source>
        <dbReference type="ARBA" id="ARBA00023125"/>
    </source>
</evidence>
<dbReference type="PANTHER" id="PTHR30146:SF109">
    <property type="entry name" value="HTH-TYPE TRANSCRIPTIONAL REGULATOR GALS"/>
    <property type="match status" value="1"/>
</dbReference>
<dbReference type="CDD" id="cd06270">
    <property type="entry name" value="PBP1_GalS-like"/>
    <property type="match status" value="1"/>
</dbReference>
<evidence type="ECO:0000259" key="4">
    <source>
        <dbReference type="Pfam" id="PF13377"/>
    </source>
</evidence>
<protein>
    <submittedName>
        <fullName evidence="5">Substrate-binding domain-containing protein</fullName>
    </submittedName>
</protein>
<name>A0AB39V0T4_9GAMM</name>
<dbReference type="KEGG" id="tcd:AAIA72_09540"/>
<dbReference type="GO" id="GO:0000976">
    <property type="term" value="F:transcription cis-regulatory region binding"/>
    <property type="evidence" value="ECO:0007669"/>
    <property type="project" value="TreeGrafter"/>
</dbReference>
<dbReference type="RefSeq" id="WP_369602991.1">
    <property type="nucleotide sequence ID" value="NZ_CP154858.1"/>
</dbReference>
<feature type="domain" description="Transcriptional regulator LacI/GalR-like sensor" evidence="4">
    <location>
        <begin position="106"/>
        <end position="266"/>
    </location>
</feature>
<accession>A0AB39V0T4</accession>
<evidence type="ECO:0000313" key="5">
    <source>
        <dbReference type="EMBL" id="XDT74018.1"/>
    </source>
</evidence>
<dbReference type="EMBL" id="CP154858">
    <property type="protein sequence ID" value="XDT74018.1"/>
    <property type="molecule type" value="Genomic_DNA"/>
</dbReference>
<keyword evidence="1" id="KW-0805">Transcription regulation</keyword>
<dbReference type="PANTHER" id="PTHR30146">
    <property type="entry name" value="LACI-RELATED TRANSCRIPTIONAL REPRESSOR"/>
    <property type="match status" value="1"/>
</dbReference>
<dbReference type="GO" id="GO:0003700">
    <property type="term" value="F:DNA-binding transcription factor activity"/>
    <property type="evidence" value="ECO:0007669"/>
    <property type="project" value="TreeGrafter"/>
</dbReference>
<organism evidence="5">
    <name type="scientific">Thermohahella caldifontis</name>
    <dbReference type="NCBI Taxonomy" id="3142973"/>
    <lineage>
        <taxon>Bacteria</taxon>
        <taxon>Pseudomonadati</taxon>
        <taxon>Pseudomonadota</taxon>
        <taxon>Gammaproteobacteria</taxon>
        <taxon>Oceanospirillales</taxon>
        <taxon>Hahellaceae</taxon>
        <taxon>Thermohahella</taxon>
    </lineage>
</organism>
<evidence type="ECO:0000256" key="1">
    <source>
        <dbReference type="ARBA" id="ARBA00023015"/>
    </source>
</evidence>
<dbReference type="Gene3D" id="3.40.50.2300">
    <property type="match status" value="2"/>
</dbReference>
<dbReference type="Pfam" id="PF13377">
    <property type="entry name" value="Peripla_BP_3"/>
    <property type="match status" value="1"/>
</dbReference>
<evidence type="ECO:0000256" key="3">
    <source>
        <dbReference type="ARBA" id="ARBA00023163"/>
    </source>
</evidence>